<evidence type="ECO:0000313" key="2">
    <source>
        <dbReference type="EMBL" id="KAF9413327.1"/>
    </source>
</evidence>
<accession>A0A835GEX6</accession>
<name>A0A835GEX6_SPOEX</name>
<organism evidence="2 3">
    <name type="scientific">Spodoptera exigua</name>
    <name type="common">Beet armyworm</name>
    <name type="synonym">Noctua fulgens</name>
    <dbReference type="NCBI Taxonomy" id="7107"/>
    <lineage>
        <taxon>Eukaryota</taxon>
        <taxon>Metazoa</taxon>
        <taxon>Ecdysozoa</taxon>
        <taxon>Arthropoda</taxon>
        <taxon>Hexapoda</taxon>
        <taxon>Insecta</taxon>
        <taxon>Pterygota</taxon>
        <taxon>Neoptera</taxon>
        <taxon>Endopterygota</taxon>
        <taxon>Lepidoptera</taxon>
        <taxon>Glossata</taxon>
        <taxon>Ditrysia</taxon>
        <taxon>Noctuoidea</taxon>
        <taxon>Noctuidae</taxon>
        <taxon>Amphipyrinae</taxon>
        <taxon>Spodoptera</taxon>
    </lineage>
</organism>
<evidence type="ECO:0000313" key="3">
    <source>
        <dbReference type="Proteomes" id="UP000648187"/>
    </source>
</evidence>
<gene>
    <name evidence="2" type="ORF">HW555_008408</name>
</gene>
<evidence type="ECO:0000256" key="1">
    <source>
        <dbReference type="SAM" id="Phobius"/>
    </source>
</evidence>
<dbReference type="EMBL" id="JACKWZ010000163">
    <property type="protein sequence ID" value="KAF9413327.1"/>
    <property type="molecule type" value="Genomic_DNA"/>
</dbReference>
<sequence>MSTLVKAVGSFVYKVVVGLTVWWSYLMGRRCGQVERSAASMECEGSFPQAAAETSSVRTEAYHRQL</sequence>
<keyword evidence="1" id="KW-0472">Membrane</keyword>
<keyword evidence="1" id="KW-0812">Transmembrane</keyword>
<comment type="caution">
    <text evidence="2">The sequence shown here is derived from an EMBL/GenBank/DDBJ whole genome shotgun (WGS) entry which is preliminary data.</text>
</comment>
<proteinExistence type="predicted"/>
<dbReference type="AlphaFoldDB" id="A0A835GEX6"/>
<keyword evidence="1" id="KW-1133">Transmembrane helix</keyword>
<reference evidence="2" key="1">
    <citation type="submission" date="2020-08" db="EMBL/GenBank/DDBJ databases">
        <title>Spodoptera exigua strain:BAW_Kor-Di-RS1 Genome sequencing and assembly.</title>
        <authorList>
            <person name="Kim J."/>
            <person name="Nam H.Y."/>
            <person name="Kwon M."/>
            <person name="Choi J.H."/>
            <person name="Cho S.R."/>
            <person name="Kim G.-H."/>
        </authorList>
    </citation>
    <scope>NUCLEOTIDE SEQUENCE</scope>
    <source>
        <strain evidence="2">BAW_Kor-Di-RS1</strain>
        <tissue evidence="2">Whole-body</tissue>
    </source>
</reference>
<feature type="transmembrane region" description="Helical" evidence="1">
    <location>
        <begin position="6"/>
        <end position="26"/>
    </location>
</feature>
<keyword evidence="3" id="KW-1185">Reference proteome</keyword>
<dbReference type="Proteomes" id="UP000648187">
    <property type="component" value="Unassembled WGS sequence"/>
</dbReference>
<protein>
    <submittedName>
        <fullName evidence="2">Uncharacterized protein</fullName>
    </submittedName>
</protein>